<gene>
    <name evidence="1" type="ORF">HU200_020119</name>
</gene>
<comment type="caution">
    <text evidence="1">The sequence shown here is derived from an EMBL/GenBank/DDBJ whole genome shotgun (WGS) entry which is preliminary data.</text>
</comment>
<evidence type="ECO:0000313" key="1">
    <source>
        <dbReference type="EMBL" id="KAF8725582.1"/>
    </source>
</evidence>
<proteinExistence type="predicted"/>
<dbReference type="EMBL" id="JACEFO010001653">
    <property type="protein sequence ID" value="KAF8725582.1"/>
    <property type="molecule type" value="Genomic_DNA"/>
</dbReference>
<dbReference type="AlphaFoldDB" id="A0A835F1B1"/>
<keyword evidence="2" id="KW-1185">Reference proteome</keyword>
<organism evidence="1 2">
    <name type="scientific">Digitaria exilis</name>
    <dbReference type="NCBI Taxonomy" id="1010633"/>
    <lineage>
        <taxon>Eukaryota</taxon>
        <taxon>Viridiplantae</taxon>
        <taxon>Streptophyta</taxon>
        <taxon>Embryophyta</taxon>
        <taxon>Tracheophyta</taxon>
        <taxon>Spermatophyta</taxon>
        <taxon>Magnoliopsida</taxon>
        <taxon>Liliopsida</taxon>
        <taxon>Poales</taxon>
        <taxon>Poaceae</taxon>
        <taxon>PACMAD clade</taxon>
        <taxon>Panicoideae</taxon>
        <taxon>Panicodae</taxon>
        <taxon>Paniceae</taxon>
        <taxon>Anthephorinae</taxon>
        <taxon>Digitaria</taxon>
    </lineage>
</organism>
<evidence type="ECO:0000313" key="2">
    <source>
        <dbReference type="Proteomes" id="UP000636709"/>
    </source>
</evidence>
<sequence length="265" mass="28495">MNPSMAATTPEAAAYCLDEKKLMELRELVEEDDAAEAEAALEEDFRALLSMAADLEEEEGLTPEKWEWVEKTEALALSLTTPMREHADGIRQAAAALASLRPGEAAFAEALRKQAALTDARRADAERLLAATRRLQEKEMRRLAAKEHLVSPAMAGFLGKLASRTDSSVDQEGYVPAPEEMAVAAQVEDAAARAVEGMGRVAGRLRRGAAAAVMKGNEETLVDALLRQAVVADTARATIETFAAAVRRFLAAGGGGGGRLWWWYG</sequence>
<accession>A0A835F1B1</accession>
<dbReference type="Proteomes" id="UP000636709">
    <property type="component" value="Unassembled WGS sequence"/>
</dbReference>
<protein>
    <submittedName>
        <fullName evidence="1">Uncharacterized protein</fullName>
    </submittedName>
</protein>
<reference evidence="1" key="1">
    <citation type="submission" date="2020-07" db="EMBL/GenBank/DDBJ databases">
        <title>Genome sequence and genetic diversity analysis of an under-domesticated orphan crop, white fonio (Digitaria exilis).</title>
        <authorList>
            <person name="Bennetzen J.L."/>
            <person name="Chen S."/>
            <person name="Ma X."/>
            <person name="Wang X."/>
            <person name="Yssel A.E.J."/>
            <person name="Chaluvadi S.R."/>
            <person name="Johnson M."/>
            <person name="Gangashetty P."/>
            <person name="Hamidou F."/>
            <person name="Sanogo M.D."/>
            <person name="Zwaenepoel A."/>
            <person name="Wallace J."/>
            <person name="Van De Peer Y."/>
            <person name="Van Deynze A."/>
        </authorList>
    </citation>
    <scope>NUCLEOTIDE SEQUENCE</scope>
    <source>
        <tissue evidence="1">Leaves</tissue>
    </source>
</reference>
<name>A0A835F1B1_9POAL</name>
<dbReference type="Gramene" id="Dexi3B01G0007850.1">
    <property type="protein sequence ID" value="Dexi3B01G0007850.1:cds"/>
    <property type="gene ID" value="Dexi3B01G0007850"/>
</dbReference>